<reference evidence="2" key="1">
    <citation type="submission" date="2023-06" db="EMBL/GenBank/DDBJ databases">
        <authorList>
            <person name="Kurt Z."/>
        </authorList>
    </citation>
    <scope>NUCLEOTIDE SEQUENCE</scope>
</reference>
<protein>
    <submittedName>
        <fullName evidence="3">Hypothetical_protein</fullName>
    </submittedName>
</protein>
<evidence type="ECO:0000256" key="1">
    <source>
        <dbReference type="SAM" id="MobiDB-lite"/>
    </source>
</evidence>
<dbReference type="EMBL" id="CAXDID020000642">
    <property type="protein sequence ID" value="CAL6107899.1"/>
    <property type="molecule type" value="Genomic_DNA"/>
</dbReference>
<feature type="region of interest" description="Disordered" evidence="1">
    <location>
        <begin position="61"/>
        <end position="127"/>
    </location>
</feature>
<dbReference type="EMBL" id="CATOUU010000059">
    <property type="protein sequence ID" value="CAI9914837.1"/>
    <property type="molecule type" value="Genomic_DNA"/>
</dbReference>
<feature type="compositionally biased region" description="Low complexity" evidence="1">
    <location>
        <begin position="76"/>
        <end position="85"/>
    </location>
</feature>
<name>A0AA86N8E7_9EUKA</name>
<proteinExistence type="predicted"/>
<reference evidence="3 4" key="2">
    <citation type="submission" date="2024-07" db="EMBL/GenBank/DDBJ databases">
        <authorList>
            <person name="Akdeniz Z."/>
        </authorList>
    </citation>
    <scope>NUCLEOTIDE SEQUENCE [LARGE SCALE GENOMIC DNA]</scope>
</reference>
<evidence type="ECO:0000313" key="3">
    <source>
        <dbReference type="EMBL" id="CAL6107899.1"/>
    </source>
</evidence>
<accession>A0AA86N8E7</accession>
<sequence>MHGLILNLSLPFWQVQPGSDVLQRCSDRQPPSEPRFNRISLLYNLSQKVFSAGGFLPARAIQHPHSTQTPARARRAPGSARRSPPAQLPQVAPAEKATQGPSFSLLRPQRGPFSRRRRRCSALPGAPRPGQLALPRVTFPIQGVESIVLLQNSRCTARSPAGTRFPAGRGLPLAFCARQNFLRESSCALSQLIWPRGGHRKVPVPASLVNFGPLLRQENRGLPNLTRVSRFRARFFLPGFVSARKKTVFRARDFLRQGKSCFFMGEVVLAGVALAKSAKKVHFHGEGLSGERV</sequence>
<evidence type="ECO:0000313" key="4">
    <source>
        <dbReference type="Proteomes" id="UP001642409"/>
    </source>
</evidence>
<comment type="caution">
    <text evidence="2">The sequence shown here is derived from an EMBL/GenBank/DDBJ whole genome shotgun (WGS) entry which is preliminary data.</text>
</comment>
<dbReference type="AlphaFoldDB" id="A0AA86N8E7"/>
<dbReference type="Proteomes" id="UP001642409">
    <property type="component" value="Unassembled WGS sequence"/>
</dbReference>
<gene>
    <name evidence="2" type="ORF">HINF_LOCUS2482</name>
    <name evidence="3" type="ORF">HINF_LOCUS74709</name>
</gene>
<organism evidence="2">
    <name type="scientific">Hexamita inflata</name>
    <dbReference type="NCBI Taxonomy" id="28002"/>
    <lineage>
        <taxon>Eukaryota</taxon>
        <taxon>Metamonada</taxon>
        <taxon>Diplomonadida</taxon>
        <taxon>Hexamitidae</taxon>
        <taxon>Hexamitinae</taxon>
        <taxon>Hexamita</taxon>
    </lineage>
</organism>
<keyword evidence="4" id="KW-1185">Reference proteome</keyword>
<evidence type="ECO:0000313" key="2">
    <source>
        <dbReference type="EMBL" id="CAI9914837.1"/>
    </source>
</evidence>